<dbReference type="PANTHER" id="PTHR42928">
    <property type="entry name" value="TRICARBOXYLATE-BINDING PROTEIN"/>
    <property type="match status" value="1"/>
</dbReference>
<dbReference type="AlphaFoldDB" id="A0A934WN11"/>
<accession>A0A934WN11</accession>
<dbReference type="InterPro" id="IPR042100">
    <property type="entry name" value="Bug_dom1"/>
</dbReference>
<gene>
    <name evidence="2" type="ORF">JJB11_13910</name>
</gene>
<reference evidence="2" key="2">
    <citation type="submission" date="2021-01" db="EMBL/GenBank/DDBJ databases">
        <authorList>
            <person name="Kang M."/>
        </authorList>
    </citation>
    <scope>NUCLEOTIDE SEQUENCE</scope>
    <source>
        <strain evidence="2">KACC 17527</strain>
    </source>
</reference>
<dbReference type="Gene3D" id="3.40.190.150">
    <property type="entry name" value="Bordetella uptake gene, domain 1"/>
    <property type="match status" value="1"/>
</dbReference>
<dbReference type="RefSeq" id="WP_201172110.1">
    <property type="nucleotide sequence ID" value="NZ_JAEPWM010000005.1"/>
</dbReference>
<dbReference type="Proteomes" id="UP000630528">
    <property type="component" value="Unassembled WGS sequence"/>
</dbReference>
<evidence type="ECO:0000313" key="3">
    <source>
        <dbReference type="Proteomes" id="UP000630528"/>
    </source>
</evidence>
<dbReference type="Pfam" id="PF03401">
    <property type="entry name" value="TctC"/>
    <property type="match status" value="1"/>
</dbReference>
<evidence type="ECO:0000313" key="2">
    <source>
        <dbReference type="EMBL" id="MBK6007191.1"/>
    </source>
</evidence>
<dbReference type="SUPFAM" id="SSF53850">
    <property type="entry name" value="Periplasmic binding protein-like II"/>
    <property type="match status" value="1"/>
</dbReference>
<name>A0A934WN11_9BURK</name>
<keyword evidence="3" id="KW-1185">Reference proteome</keyword>
<dbReference type="PANTHER" id="PTHR42928:SF5">
    <property type="entry name" value="BLR1237 PROTEIN"/>
    <property type="match status" value="1"/>
</dbReference>
<sequence>MARTLGQPVVVENKPGAGTIIGSTQVAQAPADGHTLLLMSNSFVINAKLRGATLPYKGLQAFDPVACLTNSPQMIAVNSGRPWQTFREWVEAAKAKPDTLSYATFGPATTQHIAAEMLVRQAGLHMIYVPFSGGAPAVNAVLGGHADAVLANVNEIQPFMEAGKLRALAVATPQRLASLPNVPTVAESGLPGYEAAAWFGLCAPAGTPKDVVAKIAHAATSAVDDPEIRKRLISLGLEPYTMDPAHFAAHIQDQYARYSKVIDEAGIKA</sequence>
<dbReference type="InterPro" id="IPR005064">
    <property type="entry name" value="BUG"/>
</dbReference>
<organism evidence="2 3">
    <name type="scientific">Ramlibacter ginsenosidimutans</name>
    <dbReference type="NCBI Taxonomy" id="502333"/>
    <lineage>
        <taxon>Bacteria</taxon>
        <taxon>Pseudomonadati</taxon>
        <taxon>Pseudomonadota</taxon>
        <taxon>Betaproteobacteria</taxon>
        <taxon>Burkholderiales</taxon>
        <taxon>Comamonadaceae</taxon>
        <taxon>Ramlibacter</taxon>
    </lineage>
</organism>
<comment type="similarity">
    <text evidence="1">Belongs to the UPF0065 (bug) family.</text>
</comment>
<reference evidence="2" key="1">
    <citation type="journal article" date="2012" name="J. Microbiol. Biotechnol.">
        <title>Ramlibacter ginsenosidimutans sp. nov., with ginsenoside-converting activity.</title>
        <authorList>
            <person name="Wang L."/>
            <person name="An D.S."/>
            <person name="Kim S.G."/>
            <person name="Jin F.X."/>
            <person name="Kim S.C."/>
            <person name="Lee S.T."/>
            <person name="Im W.T."/>
        </authorList>
    </citation>
    <scope>NUCLEOTIDE SEQUENCE</scope>
    <source>
        <strain evidence="2">KACC 17527</strain>
    </source>
</reference>
<dbReference type="Gene3D" id="3.40.190.10">
    <property type="entry name" value="Periplasmic binding protein-like II"/>
    <property type="match status" value="1"/>
</dbReference>
<dbReference type="EMBL" id="JAEPWM010000005">
    <property type="protein sequence ID" value="MBK6007191.1"/>
    <property type="molecule type" value="Genomic_DNA"/>
</dbReference>
<evidence type="ECO:0000256" key="1">
    <source>
        <dbReference type="ARBA" id="ARBA00006987"/>
    </source>
</evidence>
<proteinExistence type="inferred from homology"/>
<comment type="caution">
    <text evidence="2">The sequence shown here is derived from an EMBL/GenBank/DDBJ whole genome shotgun (WGS) entry which is preliminary data.</text>
</comment>
<protein>
    <submittedName>
        <fullName evidence="2">Tripartite tricarboxylate transporter substrate binding protein</fullName>
    </submittedName>
</protein>
<dbReference type="CDD" id="cd07012">
    <property type="entry name" value="PBP2_Bug_TTT"/>
    <property type="match status" value="1"/>
</dbReference>